<organism evidence="1 2">
    <name type="scientific">Christiangramia fulva</name>
    <dbReference type="NCBI Taxonomy" id="2126553"/>
    <lineage>
        <taxon>Bacteria</taxon>
        <taxon>Pseudomonadati</taxon>
        <taxon>Bacteroidota</taxon>
        <taxon>Flavobacteriia</taxon>
        <taxon>Flavobacteriales</taxon>
        <taxon>Flavobacteriaceae</taxon>
        <taxon>Christiangramia</taxon>
    </lineage>
</organism>
<evidence type="ECO:0000313" key="2">
    <source>
        <dbReference type="Proteomes" id="UP000241507"/>
    </source>
</evidence>
<reference evidence="2" key="1">
    <citation type="submission" date="2018-03" db="EMBL/GenBank/DDBJ databases">
        <title>Gramella fulva sp. nov., isolated from a dry surface of tidal flat.</title>
        <authorList>
            <person name="Hwang S.H."/>
            <person name="Hwang W.M."/>
            <person name="Kang K."/>
            <person name="Ahn T.-Y."/>
        </authorList>
    </citation>
    <scope>NUCLEOTIDE SEQUENCE [LARGE SCALE GENOMIC DNA]</scope>
    <source>
        <strain evidence="2">SH35</strain>
    </source>
</reference>
<gene>
    <name evidence="1" type="ORF">C7S20_03745</name>
</gene>
<name>A0A2R3Z2D8_9FLAO</name>
<dbReference type="KEGG" id="grs:C7S20_03745"/>
<evidence type="ECO:0000313" key="1">
    <source>
        <dbReference type="EMBL" id="AVR44443.1"/>
    </source>
</evidence>
<dbReference type="Proteomes" id="UP000241507">
    <property type="component" value="Chromosome"/>
</dbReference>
<dbReference type="AlphaFoldDB" id="A0A2R3Z2D8"/>
<keyword evidence="2" id="KW-1185">Reference proteome</keyword>
<proteinExistence type="predicted"/>
<dbReference type="RefSeq" id="WP_107011221.1">
    <property type="nucleotide sequence ID" value="NZ_CP028136.1"/>
</dbReference>
<accession>A0A2R3Z2D8</accession>
<protein>
    <submittedName>
        <fullName evidence="1">Uncharacterized protein</fullName>
    </submittedName>
</protein>
<sequence>MNYSYLFTKAGKILAKGTLFRVGKYLAKKGGKTGIIIGGIAAGSFLAYQMWQEREQEKDQQLTQKITGKKKKIVV</sequence>
<dbReference type="EMBL" id="CP028136">
    <property type="protein sequence ID" value="AVR44443.1"/>
    <property type="molecule type" value="Genomic_DNA"/>
</dbReference>